<dbReference type="Proteomes" id="UP000614601">
    <property type="component" value="Unassembled WGS sequence"/>
</dbReference>
<keyword evidence="3" id="KW-1185">Reference proteome</keyword>
<evidence type="ECO:0000256" key="1">
    <source>
        <dbReference type="SAM" id="MobiDB-lite"/>
    </source>
</evidence>
<dbReference type="OrthoDB" id="5844612at2759"/>
<organism evidence="2 3">
    <name type="scientific">Bursaphelenchus okinawaensis</name>
    <dbReference type="NCBI Taxonomy" id="465554"/>
    <lineage>
        <taxon>Eukaryota</taxon>
        <taxon>Metazoa</taxon>
        <taxon>Ecdysozoa</taxon>
        <taxon>Nematoda</taxon>
        <taxon>Chromadorea</taxon>
        <taxon>Rhabditida</taxon>
        <taxon>Tylenchina</taxon>
        <taxon>Tylenchomorpha</taxon>
        <taxon>Aphelenchoidea</taxon>
        <taxon>Aphelenchoididae</taxon>
        <taxon>Bursaphelenchus</taxon>
    </lineage>
</organism>
<proteinExistence type="predicted"/>
<feature type="region of interest" description="Disordered" evidence="1">
    <location>
        <begin position="57"/>
        <end position="181"/>
    </location>
</feature>
<comment type="caution">
    <text evidence="2">The sequence shown here is derived from an EMBL/GenBank/DDBJ whole genome shotgun (WGS) entry which is preliminary data.</text>
</comment>
<protein>
    <submittedName>
        <fullName evidence="2">Uncharacterized protein</fullName>
    </submittedName>
</protein>
<dbReference type="Proteomes" id="UP000783686">
    <property type="component" value="Unassembled WGS sequence"/>
</dbReference>
<evidence type="ECO:0000313" key="2">
    <source>
        <dbReference type="EMBL" id="CAD5206892.1"/>
    </source>
</evidence>
<reference evidence="2" key="1">
    <citation type="submission" date="2020-09" db="EMBL/GenBank/DDBJ databases">
        <authorList>
            <person name="Kikuchi T."/>
        </authorList>
    </citation>
    <scope>NUCLEOTIDE SEQUENCE</scope>
    <source>
        <strain evidence="2">SH1</strain>
    </source>
</reference>
<evidence type="ECO:0000313" key="3">
    <source>
        <dbReference type="Proteomes" id="UP000614601"/>
    </source>
</evidence>
<feature type="compositionally biased region" description="Basic and acidic residues" evidence="1">
    <location>
        <begin position="127"/>
        <end position="149"/>
    </location>
</feature>
<feature type="compositionally biased region" description="Basic and acidic residues" evidence="1">
    <location>
        <begin position="90"/>
        <end position="121"/>
    </location>
</feature>
<dbReference type="EMBL" id="CAJFCW020000001">
    <property type="protein sequence ID" value="CAG9083541.1"/>
    <property type="molecule type" value="Genomic_DNA"/>
</dbReference>
<name>A0A811JUT7_9BILA</name>
<feature type="compositionally biased region" description="Basic and acidic residues" evidence="1">
    <location>
        <begin position="170"/>
        <end position="181"/>
    </location>
</feature>
<sequence>MGQTLRPFHSAELQRVKACGVFDYTPQPQEEMLQLDTDVDQKGNTTVAHVFRRTREVYGQTPKDMKNKKVDWSEYITPLKNRPSPYDFPAFEHEERPKGKDKTSHEKSKERSKEGKKDKTKSVSNKEGTKEHTKEEAKPKSKEVHDKSGNKSAASGGKKGGGKKKPRVSHNKDLDHCSLED</sequence>
<accession>A0A811JUT7</accession>
<feature type="compositionally biased region" description="Basic and acidic residues" evidence="1">
    <location>
        <begin position="63"/>
        <end position="72"/>
    </location>
</feature>
<feature type="compositionally biased region" description="Basic residues" evidence="1">
    <location>
        <begin position="160"/>
        <end position="169"/>
    </location>
</feature>
<gene>
    <name evidence="2" type="ORF">BOKJ2_LOCUS1576</name>
</gene>
<dbReference type="EMBL" id="CAJFDH010000001">
    <property type="protein sequence ID" value="CAD5206892.1"/>
    <property type="molecule type" value="Genomic_DNA"/>
</dbReference>
<dbReference type="AlphaFoldDB" id="A0A811JUT7"/>